<dbReference type="GO" id="GO:0005737">
    <property type="term" value="C:cytoplasm"/>
    <property type="evidence" value="ECO:0007669"/>
    <property type="project" value="TreeGrafter"/>
</dbReference>
<dbReference type="AlphaFoldDB" id="A0A3G8JI30"/>
<evidence type="ECO:0000313" key="4">
    <source>
        <dbReference type="EMBL" id="AZG44578.1"/>
    </source>
</evidence>
<evidence type="ECO:0000313" key="5">
    <source>
        <dbReference type="Proteomes" id="UP000271469"/>
    </source>
</evidence>
<keyword evidence="1" id="KW-0547">Nucleotide-binding</keyword>
<dbReference type="RefSeq" id="WP_124707418.1">
    <property type="nucleotide sequence ID" value="NZ_CP033972.1"/>
</dbReference>
<keyword evidence="4" id="KW-0131">Cell cycle</keyword>
<evidence type="ECO:0000256" key="3">
    <source>
        <dbReference type="SAM" id="MobiDB-lite"/>
    </source>
</evidence>
<dbReference type="CDD" id="cd00009">
    <property type="entry name" value="AAA"/>
    <property type="match status" value="1"/>
</dbReference>
<dbReference type="GO" id="GO:0032153">
    <property type="term" value="C:cell division site"/>
    <property type="evidence" value="ECO:0007669"/>
    <property type="project" value="TreeGrafter"/>
</dbReference>
<gene>
    <name evidence="4" type="primary">zapE_2</name>
    <name evidence="4" type="ORF">D7316_01164</name>
</gene>
<feature type="region of interest" description="Disordered" evidence="3">
    <location>
        <begin position="337"/>
        <end position="363"/>
    </location>
</feature>
<dbReference type="OrthoDB" id="9774491at2"/>
<dbReference type="NCBIfam" id="NF040713">
    <property type="entry name" value="ZapE"/>
    <property type="match status" value="1"/>
</dbReference>
<dbReference type="Gene3D" id="3.40.50.300">
    <property type="entry name" value="P-loop containing nucleotide triphosphate hydrolases"/>
    <property type="match status" value="1"/>
</dbReference>
<keyword evidence="2" id="KW-0067">ATP-binding</keyword>
<organism evidence="4 5">
    <name type="scientific">Gordonia insulae</name>
    <dbReference type="NCBI Taxonomy" id="2420509"/>
    <lineage>
        <taxon>Bacteria</taxon>
        <taxon>Bacillati</taxon>
        <taxon>Actinomycetota</taxon>
        <taxon>Actinomycetes</taxon>
        <taxon>Mycobacteriales</taxon>
        <taxon>Gordoniaceae</taxon>
        <taxon>Gordonia</taxon>
    </lineage>
</organism>
<accession>A0A3G8JI30</accession>
<dbReference type="GO" id="GO:0016887">
    <property type="term" value="F:ATP hydrolysis activity"/>
    <property type="evidence" value="ECO:0007669"/>
    <property type="project" value="InterPro"/>
</dbReference>
<dbReference type="Proteomes" id="UP000271469">
    <property type="component" value="Chromosome"/>
</dbReference>
<dbReference type="InterPro" id="IPR027417">
    <property type="entry name" value="P-loop_NTPase"/>
</dbReference>
<keyword evidence="5" id="KW-1185">Reference proteome</keyword>
<protein>
    <submittedName>
        <fullName evidence="4">Cell division protein ZapE</fullName>
    </submittedName>
</protein>
<dbReference type="GO" id="GO:0051301">
    <property type="term" value="P:cell division"/>
    <property type="evidence" value="ECO:0007669"/>
    <property type="project" value="UniProtKB-KW"/>
</dbReference>
<dbReference type="PANTHER" id="PTHR12169">
    <property type="entry name" value="ATPASE N2B"/>
    <property type="match status" value="1"/>
</dbReference>
<dbReference type="GO" id="GO:0005524">
    <property type="term" value="F:ATP binding"/>
    <property type="evidence" value="ECO:0007669"/>
    <property type="project" value="UniProtKB-KW"/>
</dbReference>
<dbReference type="EMBL" id="CP033972">
    <property type="protein sequence ID" value="AZG44578.1"/>
    <property type="molecule type" value="Genomic_DNA"/>
</dbReference>
<reference evidence="4 5" key="1">
    <citation type="submission" date="2018-11" db="EMBL/GenBank/DDBJ databases">
        <title>Gordonia insulae sp. nov., isolated from an island soil.</title>
        <authorList>
            <person name="Kim Y.S."/>
            <person name="Kim S.B."/>
        </authorList>
    </citation>
    <scope>NUCLEOTIDE SEQUENCE [LARGE SCALE GENOMIC DNA]</scope>
    <source>
        <strain evidence="4 5">MMS17-SY073</strain>
    </source>
</reference>
<proteinExistence type="predicted"/>
<sequence>MGTQHELVAAIDASAASSGLSLDPAQQRLRDRLAHLGAGLAGTSLRRRSTPRGLYIHGPAGRGKSWLADAFYAAVPTTKTRVHFHRFFDELHRNIHLHRNEREAVDQAINEVTGASCLLLFDELHVHDSGDARLLTRLLMHAFRRRMTVLATSNYAPDDLLPNPIWHHTFEPGIDLIKTNMDIFHVHGVTDYRTTCADHSVGFAAGRWTTRTTTTIPQHGQAAVATVRGRDFPMLAIRPGELWASFAQLCDSPTSTIEYLEWSRTFAKWTITDIPLLRDVNLEAQQRFITLIDVLVDAGIRVTFVSTHDLTTFLTGAAHRPDAFRMTSRLHLLRSSDPTAPWPKSDDTCTPPTCSPIGGQHRR</sequence>
<evidence type="ECO:0000256" key="2">
    <source>
        <dbReference type="ARBA" id="ARBA00022840"/>
    </source>
</evidence>
<dbReference type="SUPFAM" id="SSF52540">
    <property type="entry name" value="P-loop containing nucleoside triphosphate hydrolases"/>
    <property type="match status" value="1"/>
</dbReference>
<dbReference type="PANTHER" id="PTHR12169:SF6">
    <property type="entry name" value="AFG1-LIKE ATPASE"/>
    <property type="match status" value="1"/>
</dbReference>
<evidence type="ECO:0000256" key="1">
    <source>
        <dbReference type="ARBA" id="ARBA00022741"/>
    </source>
</evidence>
<dbReference type="InterPro" id="IPR005654">
    <property type="entry name" value="ATPase_AFG1-like"/>
</dbReference>
<keyword evidence="4" id="KW-0132">Cell division</keyword>
<dbReference type="KEGG" id="gom:D7316_01164"/>
<name>A0A3G8JI30_9ACTN</name>
<dbReference type="Pfam" id="PF03969">
    <property type="entry name" value="AFG1_ATPase"/>
    <property type="match status" value="1"/>
</dbReference>